<gene>
    <name evidence="2" type="ORF">TRL7639_02202</name>
</gene>
<accession>A0A1Y5SKT5</accession>
<evidence type="ECO:0000313" key="3">
    <source>
        <dbReference type="Proteomes" id="UP000193077"/>
    </source>
</evidence>
<dbReference type="InterPro" id="IPR021727">
    <property type="entry name" value="DUF3299"/>
</dbReference>
<keyword evidence="3" id="KW-1185">Reference proteome</keyword>
<protein>
    <recommendedName>
        <fullName evidence="4">DUF3299 domain-containing protein</fullName>
    </recommendedName>
</protein>
<dbReference type="Pfam" id="PF11736">
    <property type="entry name" value="DUF3299"/>
    <property type="match status" value="1"/>
</dbReference>
<dbReference type="Proteomes" id="UP000193077">
    <property type="component" value="Unassembled WGS sequence"/>
</dbReference>
<name>A0A1Y5SKT5_9RHOB</name>
<reference evidence="2 3" key="1">
    <citation type="submission" date="2017-03" db="EMBL/GenBank/DDBJ databases">
        <authorList>
            <person name="Afonso C.L."/>
            <person name="Miller P.J."/>
            <person name="Scott M.A."/>
            <person name="Spackman E."/>
            <person name="Goraichik I."/>
            <person name="Dimitrov K.M."/>
            <person name="Suarez D.L."/>
            <person name="Swayne D.E."/>
        </authorList>
    </citation>
    <scope>NUCLEOTIDE SEQUENCE [LARGE SCALE GENOMIC DNA]</scope>
    <source>
        <strain evidence="2 3">CECT 7639</strain>
    </source>
</reference>
<dbReference type="Gene3D" id="2.40.50.870">
    <property type="entry name" value="Protein of unknown function (DUF3299)"/>
    <property type="match status" value="1"/>
</dbReference>
<keyword evidence="1" id="KW-0732">Signal</keyword>
<evidence type="ECO:0000313" key="2">
    <source>
        <dbReference type="EMBL" id="SLN42704.1"/>
    </source>
</evidence>
<proteinExistence type="predicted"/>
<sequence>MVRTTIRALSTAVLVLFVQHGAPHAEPLQSSWKDLRKERPAECQAFLEQYLTHPDCAQQTMMATLAANRISQCTLGDSSLDGKTITIAGYAHPFELAFNGVKEFLLIPRAPQDCRHPPPPLPDQIISVEFPEGLDINLDPVWVTGVLRVRTGETHLAPVSYFLEAISVAPALIPDVPESG</sequence>
<dbReference type="EMBL" id="FWFO01000001">
    <property type="protein sequence ID" value="SLN42704.1"/>
    <property type="molecule type" value="Genomic_DNA"/>
</dbReference>
<organism evidence="2 3">
    <name type="scientific">Falsiruegeria litorea R37</name>
    <dbReference type="NCBI Taxonomy" id="1200284"/>
    <lineage>
        <taxon>Bacteria</taxon>
        <taxon>Pseudomonadati</taxon>
        <taxon>Pseudomonadota</taxon>
        <taxon>Alphaproteobacteria</taxon>
        <taxon>Rhodobacterales</taxon>
        <taxon>Roseobacteraceae</taxon>
        <taxon>Falsiruegeria</taxon>
    </lineage>
</organism>
<dbReference type="AlphaFoldDB" id="A0A1Y5SKT5"/>
<feature type="chain" id="PRO_5012983666" description="DUF3299 domain-containing protein" evidence="1">
    <location>
        <begin position="26"/>
        <end position="180"/>
    </location>
</feature>
<evidence type="ECO:0000256" key="1">
    <source>
        <dbReference type="SAM" id="SignalP"/>
    </source>
</evidence>
<evidence type="ECO:0008006" key="4">
    <source>
        <dbReference type="Google" id="ProtNLM"/>
    </source>
</evidence>
<dbReference type="OrthoDB" id="9812956at2"/>
<feature type="signal peptide" evidence="1">
    <location>
        <begin position="1"/>
        <end position="25"/>
    </location>
</feature>